<dbReference type="Proteomes" id="UP000325333">
    <property type="component" value="Unassembled WGS sequence"/>
</dbReference>
<proteinExistence type="predicted"/>
<name>A0A5B0KUS7_9PROT</name>
<dbReference type="AlphaFoldDB" id="A0A5B0KUS7"/>
<accession>A0A5B0KUS7</accession>
<sequence>MKRYTLAPTLTLPRSWRTFGPPAASAQTFGLRESWAGEGMTFAWWKTPSPAQRGREGARGVSRGKGGGTA</sequence>
<evidence type="ECO:0000313" key="2">
    <source>
        <dbReference type="EMBL" id="KAA1055721.1"/>
    </source>
</evidence>
<dbReference type="EMBL" id="VEWN01000006">
    <property type="protein sequence ID" value="KAA1055721.1"/>
    <property type="molecule type" value="Genomic_DNA"/>
</dbReference>
<comment type="caution">
    <text evidence="2">The sequence shown here is derived from an EMBL/GenBank/DDBJ whole genome shotgun (WGS) entry which is preliminary data.</text>
</comment>
<protein>
    <submittedName>
        <fullName evidence="2">Uncharacterized protein</fullName>
    </submittedName>
</protein>
<reference evidence="2 3" key="1">
    <citation type="submission" date="2019-07" db="EMBL/GenBank/DDBJ databases">
        <title>Genome sequencing of the stress-tolerant strain Azospirillum brasilense Az19.</title>
        <authorList>
            <person name="Maroniche G.A."/>
            <person name="Garcia J.E."/>
            <person name="Pagnussat L."/>
            <person name="Amenta M."/>
            <person name="Creus C.M."/>
        </authorList>
    </citation>
    <scope>NUCLEOTIDE SEQUENCE [LARGE SCALE GENOMIC DNA]</scope>
    <source>
        <strain evidence="2 3">Az19</strain>
    </source>
</reference>
<evidence type="ECO:0000256" key="1">
    <source>
        <dbReference type="SAM" id="MobiDB-lite"/>
    </source>
</evidence>
<organism evidence="2 3">
    <name type="scientific">Azospirillum argentinense</name>
    <dbReference type="NCBI Taxonomy" id="2970906"/>
    <lineage>
        <taxon>Bacteria</taxon>
        <taxon>Pseudomonadati</taxon>
        <taxon>Pseudomonadota</taxon>
        <taxon>Alphaproteobacteria</taxon>
        <taxon>Rhodospirillales</taxon>
        <taxon>Azospirillaceae</taxon>
        <taxon>Azospirillum</taxon>
    </lineage>
</organism>
<evidence type="ECO:0000313" key="3">
    <source>
        <dbReference type="Proteomes" id="UP000325333"/>
    </source>
</evidence>
<gene>
    <name evidence="2" type="ORF">FH063_005492</name>
</gene>
<feature type="region of interest" description="Disordered" evidence="1">
    <location>
        <begin position="47"/>
        <end position="70"/>
    </location>
</feature>